<dbReference type="AlphaFoldDB" id="A0A4Z1C4W7"/>
<dbReference type="OrthoDB" id="2588235at2"/>
<dbReference type="RefSeq" id="WP_135802982.1">
    <property type="nucleotide sequence ID" value="NZ_SRPF01000002.1"/>
</dbReference>
<comment type="caution">
    <text evidence="1">The sequence shown here is derived from an EMBL/GenBank/DDBJ whole genome shotgun (WGS) entry which is preliminary data.</text>
</comment>
<accession>A0A4Z1C4W7</accession>
<dbReference type="Proteomes" id="UP000298325">
    <property type="component" value="Unassembled WGS sequence"/>
</dbReference>
<sequence>MSSDLVIECRSDLLRDYAMAVPDSLPASNAVLEQRRQWEARLAADTLRQTFRELDLSEALRRI</sequence>
<evidence type="ECO:0000313" key="2">
    <source>
        <dbReference type="Proteomes" id="UP000298325"/>
    </source>
</evidence>
<organism evidence="1 2">
    <name type="scientific">Marinobacter confluentis</name>
    <dbReference type="NCBI Taxonomy" id="1697557"/>
    <lineage>
        <taxon>Bacteria</taxon>
        <taxon>Pseudomonadati</taxon>
        <taxon>Pseudomonadota</taxon>
        <taxon>Gammaproteobacteria</taxon>
        <taxon>Pseudomonadales</taxon>
        <taxon>Marinobacteraceae</taxon>
        <taxon>Marinobacter</taxon>
    </lineage>
</organism>
<gene>
    <name evidence="1" type="ORF">E5Q11_08570</name>
</gene>
<dbReference type="EMBL" id="SRPF01000002">
    <property type="protein sequence ID" value="TGN40320.1"/>
    <property type="molecule type" value="Genomic_DNA"/>
</dbReference>
<reference evidence="1 2" key="1">
    <citation type="submission" date="2019-04" db="EMBL/GenBank/DDBJ databases">
        <authorList>
            <person name="Park S."/>
            <person name="Yoon J.-H."/>
        </authorList>
    </citation>
    <scope>NUCLEOTIDE SEQUENCE [LARGE SCALE GENOMIC DNA]</scope>
    <source>
        <strain evidence="1 2">HJM-18</strain>
    </source>
</reference>
<evidence type="ECO:0000313" key="1">
    <source>
        <dbReference type="EMBL" id="TGN40320.1"/>
    </source>
</evidence>
<protein>
    <submittedName>
        <fullName evidence="1">Uncharacterized protein</fullName>
    </submittedName>
</protein>
<keyword evidence="2" id="KW-1185">Reference proteome</keyword>
<name>A0A4Z1C4W7_9GAMM</name>
<proteinExistence type="predicted"/>